<dbReference type="SUPFAM" id="SSF69593">
    <property type="entry name" value="Glycerol-3-phosphate (1)-acyltransferase"/>
    <property type="match status" value="1"/>
</dbReference>
<proteinExistence type="predicted"/>
<gene>
    <name evidence="4" type="ORF">JOE66_000576</name>
</gene>
<dbReference type="CDD" id="cd07989">
    <property type="entry name" value="LPLAT_AGPAT-like"/>
    <property type="match status" value="1"/>
</dbReference>
<accession>A0ABS2L1I8</accession>
<keyword evidence="2 4" id="KW-0012">Acyltransferase</keyword>
<dbReference type="InterPro" id="IPR002123">
    <property type="entry name" value="Plipid/glycerol_acylTrfase"/>
</dbReference>
<dbReference type="RefSeq" id="WP_205106621.1">
    <property type="nucleotide sequence ID" value="NZ_BAAAHT010000017.1"/>
</dbReference>
<evidence type="ECO:0000256" key="2">
    <source>
        <dbReference type="ARBA" id="ARBA00023315"/>
    </source>
</evidence>
<dbReference type="Pfam" id="PF01553">
    <property type="entry name" value="Acyltransferase"/>
    <property type="match status" value="1"/>
</dbReference>
<keyword evidence="5" id="KW-1185">Reference proteome</keyword>
<sequence>MKHTPGTGLGRASALAVRLAVDPVVRGLDQLADHPGPYLFVANHPSELDAALVGELVREYAPQLVSVAVEPHHGLLGLADRARGLRSVSRLSALLHHGVSVLLFPERQRSDDGSMTEFDLGAARLGIRSGVTIVPVALVGTFRALPPWRVLPESGGHSVTVVFGAPIHTAAGDEPSAVNASIVQAITLGMAEAKLGWYGALRAQAEGSLPDTGTDETAAHWRRVWNATKPERQTRRQVWT</sequence>
<dbReference type="SMART" id="SM00563">
    <property type="entry name" value="PlsC"/>
    <property type="match status" value="1"/>
</dbReference>
<dbReference type="PANTHER" id="PTHR10434:SF11">
    <property type="entry name" value="1-ACYL-SN-GLYCEROL-3-PHOSPHATE ACYLTRANSFERASE"/>
    <property type="match status" value="1"/>
</dbReference>
<evidence type="ECO:0000259" key="3">
    <source>
        <dbReference type="SMART" id="SM00563"/>
    </source>
</evidence>
<evidence type="ECO:0000313" key="5">
    <source>
        <dbReference type="Proteomes" id="UP000776164"/>
    </source>
</evidence>
<comment type="caution">
    <text evidence="4">The sequence shown here is derived from an EMBL/GenBank/DDBJ whole genome shotgun (WGS) entry which is preliminary data.</text>
</comment>
<organism evidence="4 5">
    <name type="scientific">Subtercola frigoramans</name>
    <dbReference type="NCBI Taxonomy" id="120298"/>
    <lineage>
        <taxon>Bacteria</taxon>
        <taxon>Bacillati</taxon>
        <taxon>Actinomycetota</taxon>
        <taxon>Actinomycetes</taxon>
        <taxon>Micrococcales</taxon>
        <taxon>Microbacteriaceae</taxon>
        <taxon>Subtercola</taxon>
    </lineage>
</organism>
<reference evidence="4 5" key="1">
    <citation type="submission" date="2021-01" db="EMBL/GenBank/DDBJ databases">
        <title>Sequencing the genomes of 1000 actinobacteria strains.</title>
        <authorList>
            <person name="Klenk H.-P."/>
        </authorList>
    </citation>
    <scope>NUCLEOTIDE SEQUENCE [LARGE SCALE GENOMIC DNA]</scope>
    <source>
        <strain evidence="4 5">DSM 13057</strain>
    </source>
</reference>
<keyword evidence="1" id="KW-0808">Transferase</keyword>
<dbReference type="PANTHER" id="PTHR10434">
    <property type="entry name" value="1-ACYL-SN-GLYCEROL-3-PHOSPHATE ACYLTRANSFERASE"/>
    <property type="match status" value="1"/>
</dbReference>
<evidence type="ECO:0000256" key="1">
    <source>
        <dbReference type="ARBA" id="ARBA00022679"/>
    </source>
</evidence>
<feature type="domain" description="Phospholipid/glycerol acyltransferase" evidence="3">
    <location>
        <begin position="38"/>
        <end position="141"/>
    </location>
</feature>
<dbReference type="EMBL" id="JAFBBU010000001">
    <property type="protein sequence ID" value="MBM7470942.1"/>
    <property type="molecule type" value="Genomic_DNA"/>
</dbReference>
<dbReference type="Proteomes" id="UP000776164">
    <property type="component" value="Unassembled WGS sequence"/>
</dbReference>
<name>A0ABS2L1I8_9MICO</name>
<dbReference type="GO" id="GO:0016746">
    <property type="term" value="F:acyltransferase activity"/>
    <property type="evidence" value="ECO:0007669"/>
    <property type="project" value="UniProtKB-KW"/>
</dbReference>
<evidence type="ECO:0000313" key="4">
    <source>
        <dbReference type="EMBL" id="MBM7470942.1"/>
    </source>
</evidence>
<protein>
    <submittedName>
        <fullName evidence="4">1-acyl-sn-glycerol-3-phosphate acyltransferase</fullName>
    </submittedName>
</protein>